<dbReference type="OrthoDB" id="9793039at2"/>
<reference evidence="2 3" key="1">
    <citation type="submission" date="2018-10" db="EMBL/GenBank/DDBJ databases">
        <title>Genomic Encyclopedia of Archaeal and Bacterial Type Strains, Phase II (KMG-II): from individual species to whole genera.</title>
        <authorList>
            <person name="Goeker M."/>
        </authorList>
    </citation>
    <scope>NUCLEOTIDE SEQUENCE [LARGE SCALE GENOMIC DNA]</scope>
    <source>
        <strain evidence="2 3">DSM 14954</strain>
    </source>
</reference>
<dbReference type="AlphaFoldDB" id="A0A660L5U1"/>
<dbReference type="InterPro" id="IPR029068">
    <property type="entry name" value="Glyas_Bleomycin-R_OHBP_Dase"/>
</dbReference>
<feature type="domain" description="VOC" evidence="1">
    <location>
        <begin position="11"/>
        <end position="126"/>
    </location>
</feature>
<feature type="domain" description="VOC" evidence="1">
    <location>
        <begin position="140"/>
        <end position="276"/>
    </location>
</feature>
<accession>A0A660L5U1</accession>
<evidence type="ECO:0000259" key="1">
    <source>
        <dbReference type="PROSITE" id="PS51819"/>
    </source>
</evidence>
<dbReference type="InterPro" id="IPR052164">
    <property type="entry name" value="Anthracycline_SecMetBiosynth"/>
</dbReference>
<name>A0A660L5U1_9ACTN</name>
<evidence type="ECO:0000313" key="2">
    <source>
        <dbReference type="EMBL" id="RKQ88192.1"/>
    </source>
</evidence>
<organism evidence="2 3">
    <name type="scientific">Solirubrobacter pauli</name>
    <dbReference type="NCBI Taxonomy" id="166793"/>
    <lineage>
        <taxon>Bacteria</taxon>
        <taxon>Bacillati</taxon>
        <taxon>Actinomycetota</taxon>
        <taxon>Thermoleophilia</taxon>
        <taxon>Solirubrobacterales</taxon>
        <taxon>Solirubrobacteraceae</taxon>
        <taxon>Solirubrobacter</taxon>
    </lineage>
</organism>
<dbReference type="PROSITE" id="PS51819">
    <property type="entry name" value="VOC"/>
    <property type="match status" value="2"/>
</dbReference>
<comment type="caution">
    <text evidence="2">The sequence shown here is derived from an EMBL/GenBank/DDBJ whole genome shotgun (WGS) entry which is preliminary data.</text>
</comment>
<dbReference type="PANTHER" id="PTHR33993">
    <property type="entry name" value="GLYOXALASE-RELATED"/>
    <property type="match status" value="1"/>
</dbReference>
<dbReference type="EMBL" id="RBIL01000002">
    <property type="protein sequence ID" value="RKQ88192.1"/>
    <property type="molecule type" value="Genomic_DNA"/>
</dbReference>
<dbReference type="RefSeq" id="WP_121257486.1">
    <property type="nucleotide sequence ID" value="NZ_RBIL01000002.1"/>
</dbReference>
<dbReference type="InterPro" id="IPR004360">
    <property type="entry name" value="Glyas_Fos-R_dOase_dom"/>
</dbReference>
<dbReference type="Proteomes" id="UP000278962">
    <property type="component" value="Unassembled WGS sequence"/>
</dbReference>
<dbReference type="InterPro" id="IPR037523">
    <property type="entry name" value="VOC_core"/>
</dbReference>
<dbReference type="Pfam" id="PF18029">
    <property type="entry name" value="Glyoxalase_6"/>
    <property type="match status" value="1"/>
</dbReference>
<evidence type="ECO:0000313" key="3">
    <source>
        <dbReference type="Proteomes" id="UP000278962"/>
    </source>
</evidence>
<dbReference type="Pfam" id="PF00903">
    <property type="entry name" value="Glyoxalase"/>
    <property type="match status" value="1"/>
</dbReference>
<dbReference type="PANTHER" id="PTHR33993:SF14">
    <property type="entry name" value="GB|AAF24581.1"/>
    <property type="match status" value="1"/>
</dbReference>
<sequence>MPKRTRYPAGVPCWIDSARPETEAAVAFYSGVLGWELADQMPPGSAETYFEAKVDGGLVAAIGSWDNGVEGVGWTTYIAVDRADEAAERVRAAGGRVLVEPHDVLDAGRMAMCADPEGATFAVWQADTHIGAEVVNAPGTWNWSNLVTADVEAAQRFYGAVFPWEFDALEVGGETSITVVVPQYGDYLETIDPGVRARHAQGGAPPRFTDTVAWFEPLDKGGPRWHVTFSVADADEAATRARELGGEVLVEPFDIPWQRIAVLRDPDGATFTAGQFKPPT</sequence>
<dbReference type="SUPFAM" id="SSF54593">
    <property type="entry name" value="Glyoxalase/Bleomycin resistance protein/Dihydroxybiphenyl dioxygenase"/>
    <property type="match status" value="2"/>
</dbReference>
<proteinExistence type="predicted"/>
<dbReference type="InterPro" id="IPR041581">
    <property type="entry name" value="Glyoxalase_6"/>
</dbReference>
<dbReference type="Gene3D" id="3.10.180.10">
    <property type="entry name" value="2,3-Dihydroxybiphenyl 1,2-Dioxygenase, domain 1"/>
    <property type="match status" value="2"/>
</dbReference>
<dbReference type="CDD" id="cd07247">
    <property type="entry name" value="SgaA_N_like"/>
    <property type="match status" value="2"/>
</dbReference>
<keyword evidence="3" id="KW-1185">Reference proteome</keyword>
<gene>
    <name evidence="2" type="ORF">C8N24_6233</name>
</gene>
<protein>
    <recommendedName>
        <fullName evidence="1">VOC domain-containing protein</fullName>
    </recommendedName>
</protein>